<keyword evidence="5" id="KW-1185">Reference proteome</keyword>
<evidence type="ECO:0000256" key="3">
    <source>
        <dbReference type="ARBA" id="ARBA00023134"/>
    </source>
</evidence>
<evidence type="ECO:0000256" key="1">
    <source>
        <dbReference type="ARBA" id="ARBA00006270"/>
    </source>
</evidence>
<dbReference type="Proteomes" id="UP000235145">
    <property type="component" value="Unassembled WGS sequence"/>
</dbReference>
<dbReference type="Gene3D" id="3.40.50.300">
    <property type="entry name" value="P-loop containing nucleotide triphosphate hydrolases"/>
    <property type="match status" value="1"/>
</dbReference>
<dbReference type="Pfam" id="PF00071">
    <property type="entry name" value="Ras"/>
    <property type="match status" value="1"/>
</dbReference>
<comment type="similarity">
    <text evidence="1">Belongs to the small GTPase superfamily. Rab family.</text>
</comment>
<protein>
    <submittedName>
        <fullName evidence="4">Uncharacterized protein</fullName>
    </submittedName>
</protein>
<keyword evidence="2" id="KW-0547">Nucleotide-binding</keyword>
<dbReference type="PANTHER" id="PTHR47980">
    <property type="entry name" value="LD44762P"/>
    <property type="match status" value="1"/>
</dbReference>
<accession>A0A9R1WK54</accession>
<gene>
    <name evidence="4" type="ORF">LSAT_V11C100040380</name>
</gene>
<dbReference type="InterPro" id="IPR050305">
    <property type="entry name" value="Small_GTPase_Rab"/>
</dbReference>
<dbReference type="AlphaFoldDB" id="A0A9R1WK54"/>
<name>A0A9R1WK54_LACSA</name>
<keyword evidence="3" id="KW-0342">GTP-binding</keyword>
<dbReference type="InterPro" id="IPR001806">
    <property type="entry name" value="Small_GTPase"/>
</dbReference>
<evidence type="ECO:0000313" key="5">
    <source>
        <dbReference type="Proteomes" id="UP000235145"/>
    </source>
</evidence>
<sequence length="133" mass="15138">MEYNCHEEIDLQQLMTTMPPVTATSNPCRRTTNTSSAEMHSWFLLLRCRNKVDKSMVVWSSRDETLEGTQIGLDKICLLLEEGAMDILLVYDVINESSFSSISNWIRNIEQHASDNVTKILVGNKADRMKVKG</sequence>
<comment type="caution">
    <text evidence="4">The sequence shown here is derived from an EMBL/GenBank/DDBJ whole genome shotgun (WGS) entry which is preliminary data.</text>
</comment>
<reference evidence="4 5" key="1">
    <citation type="journal article" date="2017" name="Nat. Commun.">
        <title>Genome assembly with in vitro proximity ligation data and whole-genome triplication in lettuce.</title>
        <authorList>
            <person name="Reyes-Chin-Wo S."/>
            <person name="Wang Z."/>
            <person name="Yang X."/>
            <person name="Kozik A."/>
            <person name="Arikit S."/>
            <person name="Song C."/>
            <person name="Xia L."/>
            <person name="Froenicke L."/>
            <person name="Lavelle D.O."/>
            <person name="Truco M.J."/>
            <person name="Xia R."/>
            <person name="Zhu S."/>
            <person name="Xu C."/>
            <person name="Xu H."/>
            <person name="Xu X."/>
            <person name="Cox K."/>
            <person name="Korf I."/>
            <person name="Meyers B.C."/>
            <person name="Michelmore R.W."/>
        </authorList>
    </citation>
    <scope>NUCLEOTIDE SEQUENCE [LARGE SCALE GENOMIC DNA]</scope>
    <source>
        <strain evidence="5">cv. Salinas</strain>
        <tissue evidence="4">Seedlings</tissue>
    </source>
</reference>
<dbReference type="EMBL" id="NBSK02000001">
    <property type="protein sequence ID" value="KAJ0226921.1"/>
    <property type="molecule type" value="Genomic_DNA"/>
</dbReference>
<dbReference type="InterPro" id="IPR027417">
    <property type="entry name" value="P-loop_NTPase"/>
</dbReference>
<dbReference type="GO" id="GO:0005525">
    <property type="term" value="F:GTP binding"/>
    <property type="evidence" value="ECO:0007669"/>
    <property type="project" value="UniProtKB-KW"/>
</dbReference>
<dbReference type="GO" id="GO:0003924">
    <property type="term" value="F:GTPase activity"/>
    <property type="evidence" value="ECO:0007669"/>
    <property type="project" value="InterPro"/>
</dbReference>
<evidence type="ECO:0000313" key="4">
    <source>
        <dbReference type="EMBL" id="KAJ0226921.1"/>
    </source>
</evidence>
<evidence type="ECO:0000256" key="2">
    <source>
        <dbReference type="ARBA" id="ARBA00022741"/>
    </source>
</evidence>
<dbReference type="SUPFAM" id="SSF52540">
    <property type="entry name" value="P-loop containing nucleoside triphosphate hydrolases"/>
    <property type="match status" value="1"/>
</dbReference>
<proteinExistence type="inferred from homology"/>
<organism evidence="4 5">
    <name type="scientific">Lactuca sativa</name>
    <name type="common">Garden lettuce</name>
    <dbReference type="NCBI Taxonomy" id="4236"/>
    <lineage>
        <taxon>Eukaryota</taxon>
        <taxon>Viridiplantae</taxon>
        <taxon>Streptophyta</taxon>
        <taxon>Embryophyta</taxon>
        <taxon>Tracheophyta</taxon>
        <taxon>Spermatophyta</taxon>
        <taxon>Magnoliopsida</taxon>
        <taxon>eudicotyledons</taxon>
        <taxon>Gunneridae</taxon>
        <taxon>Pentapetalae</taxon>
        <taxon>asterids</taxon>
        <taxon>campanulids</taxon>
        <taxon>Asterales</taxon>
        <taxon>Asteraceae</taxon>
        <taxon>Cichorioideae</taxon>
        <taxon>Cichorieae</taxon>
        <taxon>Lactucinae</taxon>
        <taxon>Lactuca</taxon>
    </lineage>
</organism>